<comment type="caution">
    <text evidence="2">The sequence shown here is derived from an EMBL/GenBank/DDBJ whole genome shotgun (WGS) entry which is preliminary data.</text>
</comment>
<keyword evidence="3" id="KW-1185">Reference proteome</keyword>
<evidence type="ECO:0000313" key="2">
    <source>
        <dbReference type="EMBL" id="GLR86251.1"/>
    </source>
</evidence>
<sequence length="206" mass="22681">MSQRQSWFEGWRLLALLSLSLIVLCTWIAAMRQFEVEGVRMVVRFTARSSLLLFCLAFSAAALARLRPNAWTRWQRRNRRYLGLGFAVSHGVHAVAIIAFAKMDPAGFTAATSAASYVFGGIGYAVIIAMAATSFDRTAELLGRRAWRALHLVGGYYLWLQFMVSFGKRVPAMPLYAAFLVPLLAVIALRLIAMAASSHPKPVAAG</sequence>
<dbReference type="RefSeq" id="WP_284266438.1">
    <property type="nucleotide sequence ID" value="NZ_BSOW01000009.1"/>
</dbReference>
<feature type="transmembrane region" description="Helical" evidence="1">
    <location>
        <begin position="173"/>
        <end position="193"/>
    </location>
</feature>
<dbReference type="EMBL" id="BSOW01000009">
    <property type="protein sequence ID" value="GLR86251.1"/>
    <property type="molecule type" value="Genomic_DNA"/>
</dbReference>
<reference evidence="3" key="1">
    <citation type="journal article" date="2019" name="Int. J. Syst. Evol. Microbiol.">
        <title>The Global Catalogue of Microorganisms (GCM) 10K type strain sequencing project: providing services to taxonomists for standard genome sequencing and annotation.</title>
        <authorList>
            <consortium name="The Broad Institute Genomics Platform"/>
            <consortium name="The Broad Institute Genome Sequencing Center for Infectious Disease"/>
            <person name="Wu L."/>
            <person name="Ma J."/>
        </authorList>
    </citation>
    <scope>NUCLEOTIDE SEQUENCE [LARGE SCALE GENOMIC DNA]</scope>
    <source>
        <strain evidence="3">NBRC 102520</strain>
    </source>
</reference>
<feature type="transmembrane region" description="Helical" evidence="1">
    <location>
        <begin position="114"/>
        <end position="135"/>
    </location>
</feature>
<dbReference type="Proteomes" id="UP001156905">
    <property type="component" value="Unassembled WGS sequence"/>
</dbReference>
<keyword evidence="1" id="KW-1133">Transmembrane helix</keyword>
<evidence type="ECO:0000256" key="1">
    <source>
        <dbReference type="SAM" id="Phobius"/>
    </source>
</evidence>
<feature type="transmembrane region" description="Helical" evidence="1">
    <location>
        <begin position="147"/>
        <end position="167"/>
    </location>
</feature>
<feature type="transmembrane region" description="Helical" evidence="1">
    <location>
        <begin position="80"/>
        <end position="102"/>
    </location>
</feature>
<gene>
    <name evidence="2" type="ORF">GCM10007857_29620</name>
</gene>
<protein>
    <recommendedName>
        <fullName evidence="4">Ferric oxidoreductase domain-containing protein</fullName>
    </recommendedName>
</protein>
<organism evidence="2 3">
    <name type="scientific">Bradyrhizobium iriomotense</name>
    <dbReference type="NCBI Taxonomy" id="441950"/>
    <lineage>
        <taxon>Bacteria</taxon>
        <taxon>Pseudomonadati</taxon>
        <taxon>Pseudomonadota</taxon>
        <taxon>Alphaproteobacteria</taxon>
        <taxon>Hyphomicrobiales</taxon>
        <taxon>Nitrobacteraceae</taxon>
        <taxon>Bradyrhizobium</taxon>
    </lineage>
</organism>
<name>A0ABQ6AYD4_9BRAD</name>
<accession>A0ABQ6AYD4</accession>
<evidence type="ECO:0000313" key="3">
    <source>
        <dbReference type="Proteomes" id="UP001156905"/>
    </source>
</evidence>
<feature type="transmembrane region" description="Helical" evidence="1">
    <location>
        <begin position="12"/>
        <end position="30"/>
    </location>
</feature>
<keyword evidence="1" id="KW-0812">Transmembrane</keyword>
<proteinExistence type="predicted"/>
<keyword evidence="1" id="KW-0472">Membrane</keyword>
<evidence type="ECO:0008006" key="4">
    <source>
        <dbReference type="Google" id="ProtNLM"/>
    </source>
</evidence>
<feature type="transmembrane region" description="Helical" evidence="1">
    <location>
        <begin position="50"/>
        <end position="68"/>
    </location>
</feature>